<evidence type="ECO:0000313" key="1">
    <source>
        <dbReference type="EMBL" id="QKJ86692.1"/>
    </source>
</evidence>
<dbReference type="Proteomes" id="UP000505325">
    <property type="component" value="Chromosome"/>
</dbReference>
<reference evidence="1 2" key="1">
    <citation type="submission" date="2020-06" db="EMBL/GenBank/DDBJ databases">
        <title>Genome sequence of Paramixta manurensis strain PD-1.</title>
        <authorList>
            <person name="Lee C.W."/>
            <person name="Kim J."/>
        </authorList>
    </citation>
    <scope>NUCLEOTIDE SEQUENCE [LARGE SCALE GENOMIC DNA]</scope>
    <source>
        <strain evidence="1 2">PD-1</strain>
    </source>
</reference>
<name>A0A6M8UIP2_9GAMM</name>
<sequence length="472" mass="50633">MANTYITDKGLEKPTLVECIQQIGDAMESVVGPVNREADSTTGQWIGIEAEANAIHFEALEYLWNSRFLSSAEGMALDAIGSWFGLSRIGQTATKVNAVIYGNESTAVPAGSIASFDNYQFKLDVDTVISRADLVDGQFRIDSVAVDSFTIRINGVDITYVKTDGDTTADIAERLAGLINSTEQFDARNYGSSVYLTSKSKIQGYPVSLTSGMTWIKIGSPALFTSTVKGSVSVPVGGLSIPISAISGWVGINNFVAGSTGSDRESDTDYRRRLTNSRSANNGAATESAISARIIDEVPGVTLVVVLENDTMDFVDDMPPKSIQCIVDGGLEQQVADAIWKYKAAGIETSGSTSITIRDTQGRSHLVSFSRPVNQSIYIKIIVTLLDDEEELSQPVVSLIKEGVKNYFNTLGLGDDVIAQRLYGYIYTITTGLGKLNITVSSDGDDFSENNISIPASVYATVSDENIEVTGV</sequence>
<dbReference type="KEGG" id="pmak:PMPD1_1742"/>
<gene>
    <name evidence="1" type="ORF">PMPD1_1742</name>
</gene>
<dbReference type="AlphaFoldDB" id="A0A6M8UIP2"/>
<dbReference type="EMBL" id="CP054212">
    <property type="protein sequence ID" value="QKJ86692.1"/>
    <property type="molecule type" value="Genomic_DNA"/>
</dbReference>
<organism evidence="1 2">
    <name type="scientific">Paramixta manurensis</name>
    <dbReference type="NCBI Taxonomy" id="2740817"/>
    <lineage>
        <taxon>Bacteria</taxon>
        <taxon>Pseudomonadati</taxon>
        <taxon>Pseudomonadota</taxon>
        <taxon>Gammaproteobacteria</taxon>
        <taxon>Enterobacterales</taxon>
        <taxon>Erwiniaceae</taxon>
        <taxon>Paramixta</taxon>
    </lineage>
</organism>
<dbReference type="RefSeq" id="WP_354292823.1">
    <property type="nucleotide sequence ID" value="NZ_CP054212.1"/>
</dbReference>
<protein>
    <submittedName>
        <fullName evidence="1">Baseplate J-like protein</fullName>
    </submittedName>
</protein>
<accession>A0A6M8UIP2</accession>
<keyword evidence="2" id="KW-1185">Reference proteome</keyword>
<evidence type="ECO:0000313" key="2">
    <source>
        <dbReference type="Proteomes" id="UP000505325"/>
    </source>
</evidence>
<proteinExistence type="predicted"/>